<feature type="transmembrane region" description="Helical" evidence="2">
    <location>
        <begin position="182"/>
        <end position="203"/>
    </location>
</feature>
<name>A0A4V6CSP4_9ACTN</name>
<keyword evidence="2" id="KW-0472">Membrane</keyword>
<dbReference type="Pfam" id="PF03413">
    <property type="entry name" value="PepSY"/>
    <property type="match status" value="1"/>
</dbReference>
<feature type="region of interest" description="Disordered" evidence="1">
    <location>
        <begin position="1"/>
        <end position="34"/>
    </location>
</feature>
<keyword evidence="2" id="KW-0812">Transmembrane</keyword>
<dbReference type="Proteomes" id="UP000306985">
    <property type="component" value="Unassembled WGS sequence"/>
</dbReference>
<dbReference type="PANTHER" id="PTHR34219">
    <property type="entry name" value="IRON-REGULATED INNER MEMBRANE PROTEIN-RELATED"/>
    <property type="match status" value="1"/>
</dbReference>
<keyword evidence="2" id="KW-1133">Transmembrane helix</keyword>
<comment type="caution">
    <text evidence="4">The sequence shown here is derived from an EMBL/GenBank/DDBJ whole genome shotgun (WGS) entry which is preliminary data.</text>
</comment>
<keyword evidence="5" id="KW-1185">Reference proteome</keyword>
<evidence type="ECO:0000259" key="3">
    <source>
        <dbReference type="Pfam" id="PF03413"/>
    </source>
</evidence>
<proteinExistence type="predicted"/>
<evidence type="ECO:0000313" key="5">
    <source>
        <dbReference type="Proteomes" id="UP000306985"/>
    </source>
</evidence>
<feature type="transmembrane region" description="Helical" evidence="2">
    <location>
        <begin position="387"/>
        <end position="420"/>
    </location>
</feature>
<dbReference type="RefSeq" id="WP_137448238.1">
    <property type="nucleotide sequence ID" value="NZ_SZZH01000001.1"/>
</dbReference>
<evidence type="ECO:0000313" key="4">
    <source>
        <dbReference type="EMBL" id="TKV60935.1"/>
    </source>
</evidence>
<protein>
    <submittedName>
        <fullName evidence="4">PepSY domain-containing protein</fullName>
    </submittedName>
</protein>
<dbReference type="PANTHER" id="PTHR34219:SF1">
    <property type="entry name" value="PEPSY DOMAIN-CONTAINING PROTEIN"/>
    <property type="match status" value="1"/>
</dbReference>
<dbReference type="EMBL" id="SZZH01000001">
    <property type="protein sequence ID" value="TKV60935.1"/>
    <property type="molecule type" value="Genomic_DNA"/>
</dbReference>
<reference evidence="4 5" key="1">
    <citation type="submission" date="2019-05" db="EMBL/GenBank/DDBJ databases">
        <title>Nakamurella sp. N5BH11, whole genome shotgun sequence.</title>
        <authorList>
            <person name="Tuo L."/>
        </authorList>
    </citation>
    <scope>NUCLEOTIDE SEQUENCE [LARGE SCALE GENOMIC DNA]</scope>
    <source>
        <strain evidence="4 5">N5BH11</strain>
    </source>
</reference>
<dbReference type="InterPro" id="IPR025711">
    <property type="entry name" value="PepSY"/>
</dbReference>
<organism evidence="4 5">
    <name type="scientific">Nakamurella flava</name>
    <dbReference type="NCBI Taxonomy" id="2576308"/>
    <lineage>
        <taxon>Bacteria</taxon>
        <taxon>Bacillati</taxon>
        <taxon>Actinomycetota</taxon>
        <taxon>Actinomycetes</taxon>
        <taxon>Nakamurellales</taxon>
        <taxon>Nakamurellaceae</taxon>
        <taxon>Nakamurella</taxon>
    </lineage>
</organism>
<feature type="domain" description="PepSY" evidence="3">
    <location>
        <begin position="93"/>
        <end position="153"/>
    </location>
</feature>
<accession>A0A4V6CSP4</accession>
<evidence type="ECO:0000256" key="1">
    <source>
        <dbReference type="SAM" id="MobiDB-lite"/>
    </source>
</evidence>
<dbReference type="InterPro" id="IPR005625">
    <property type="entry name" value="PepSY-ass_TM"/>
</dbReference>
<evidence type="ECO:0000256" key="2">
    <source>
        <dbReference type="SAM" id="Phobius"/>
    </source>
</evidence>
<gene>
    <name evidence="4" type="ORF">FDO65_04565</name>
</gene>
<feature type="transmembrane region" description="Helical" evidence="2">
    <location>
        <begin position="49"/>
        <end position="71"/>
    </location>
</feature>
<feature type="compositionally biased region" description="Low complexity" evidence="1">
    <location>
        <begin position="7"/>
        <end position="21"/>
    </location>
</feature>
<feature type="transmembrane region" description="Helical" evidence="2">
    <location>
        <begin position="449"/>
        <end position="477"/>
    </location>
</feature>
<dbReference type="AlphaFoldDB" id="A0A4V6CSP4"/>
<feature type="transmembrane region" description="Helical" evidence="2">
    <location>
        <begin position="229"/>
        <end position="251"/>
    </location>
</feature>
<dbReference type="Pfam" id="PF03929">
    <property type="entry name" value="PepSY_TM"/>
    <property type="match status" value="1"/>
</dbReference>
<sequence>MSTSEQAPAADTPPTGTAPEATPDHRPTPAPTRRGWWTQLRPLALRLHFYAGVLIGPFILVAAVTGLLYTITPQLENLVYRDELTVPVGTTQVPLSEQVTAARAAHPDGDILSVTPPVADDSSTRVVFSDATVPADYAMTVFVDPYTGQTLGQVQSFGQWLGVRAWLDELHRTLHLGAVGRFYSEIAASWLWVVVLGGLALWIGRRRSRRRTLLVPDGTLTGRAKTRSWHAVTGTWVAIGLLALAASGLTWSKYAGERIGDVRSALDWRTPSVSTDLAAGIGADPAGNPDGHDHHGGMTMATGDTVFLAGAGGVGIDGVYAAATAQGLQAPLDITPPADTNAAWTVSENKRSAPTRYDAISVDPMTGQVVDRVDFADWPFMAKMTDWVIGAHMGILFGIVNQLLLAALAVGLLTVMILGYRMWWQRRPTGAAVGRAYPRGALRRLSPGALLLVGGVTAVSTWFVPLLGISLAVFLAVDVVLGARQRASTTAPVNAGRER</sequence>
<dbReference type="OrthoDB" id="9791166at2"/>